<sequence>MKKWMRCHTTDDSKDPSPINGYSIIKKDIKGTCEMRPWHGFSFEDSDIWAKQGKEILWQSDNCNFFLWEHDSKKMESRVSMDAEKQSVLDENEKLRKELEAMKIENKILLEKICKLRVKKIVRG</sequence>
<evidence type="ECO:0000256" key="1">
    <source>
        <dbReference type="SAM" id="Coils"/>
    </source>
</evidence>
<evidence type="ECO:0000313" key="3">
    <source>
        <dbReference type="Proteomes" id="UP001152523"/>
    </source>
</evidence>
<reference evidence="2" key="1">
    <citation type="submission" date="2022-07" db="EMBL/GenBank/DDBJ databases">
        <authorList>
            <person name="Macas J."/>
            <person name="Novak P."/>
            <person name="Neumann P."/>
        </authorList>
    </citation>
    <scope>NUCLEOTIDE SEQUENCE</scope>
</reference>
<comment type="caution">
    <text evidence="2">The sequence shown here is derived from an EMBL/GenBank/DDBJ whole genome shotgun (WGS) entry which is preliminary data.</text>
</comment>
<evidence type="ECO:0000313" key="2">
    <source>
        <dbReference type="EMBL" id="CAH9136395.1"/>
    </source>
</evidence>
<keyword evidence="3" id="KW-1185">Reference proteome</keyword>
<name>A0AAV0FLA5_9ASTE</name>
<accession>A0AAV0FLA5</accession>
<protein>
    <submittedName>
        <fullName evidence="2">Uncharacterized protein</fullName>
    </submittedName>
</protein>
<dbReference type="EMBL" id="CAMAPF010000995">
    <property type="protein sequence ID" value="CAH9136395.1"/>
    <property type="molecule type" value="Genomic_DNA"/>
</dbReference>
<keyword evidence="1" id="KW-0175">Coiled coil</keyword>
<dbReference type="AlphaFoldDB" id="A0AAV0FLA5"/>
<dbReference type="Proteomes" id="UP001152523">
    <property type="component" value="Unassembled WGS sequence"/>
</dbReference>
<feature type="coiled-coil region" evidence="1">
    <location>
        <begin position="78"/>
        <end position="112"/>
    </location>
</feature>
<gene>
    <name evidence="2" type="ORF">CEPIT_LOCUS35245</name>
</gene>
<proteinExistence type="predicted"/>
<organism evidence="2 3">
    <name type="scientific">Cuscuta epithymum</name>
    <dbReference type="NCBI Taxonomy" id="186058"/>
    <lineage>
        <taxon>Eukaryota</taxon>
        <taxon>Viridiplantae</taxon>
        <taxon>Streptophyta</taxon>
        <taxon>Embryophyta</taxon>
        <taxon>Tracheophyta</taxon>
        <taxon>Spermatophyta</taxon>
        <taxon>Magnoliopsida</taxon>
        <taxon>eudicotyledons</taxon>
        <taxon>Gunneridae</taxon>
        <taxon>Pentapetalae</taxon>
        <taxon>asterids</taxon>
        <taxon>lamiids</taxon>
        <taxon>Solanales</taxon>
        <taxon>Convolvulaceae</taxon>
        <taxon>Cuscuteae</taxon>
        <taxon>Cuscuta</taxon>
        <taxon>Cuscuta subgen. Cuscuta</taxon>
    </lineage>
</organism>